<evidence type="ECO:0000313" key="2">
    <source>
        <dbReference type="Proteomes" id="UP001501116"/>
    </source>
</evidence>
<name>A0ABN2RD88_9PSEU</name>
<accession>A0ABN2RD88</accession>
<keyword evidence="2" id="KW-1185">Reference proteome</keyword>
<sequence>MKIWGYPHELEYRFESAKGFREHLYTERVDDMGFCLEHRDELREDWLVRYATACAEDYLGRQRAPCGMWVVSVYRETADGRDHLVTIRTRWTAAQKNSSSRR</sequence>
<organism evidence="1 2">
    <name type="scientific">Amycolatopsis minnesotensis</name>
    <dbReference type="NCBI Taxonomy" id="337894"/>
    <lineage>
        <taxon>Bacteria</taxon>
        <taxon>Bacillati</taxon>
        <taxon>Actinomycetota</taxon>
        <taxon>Actinomycetes</taxon>
        <taxon>Pseudonocardiales</taxon>
        <taxon>Pseudonocardiaceae</taxon>
        <taxon>Amycolatopsis</taxon>
    </lineage>
</organism>
<reference evidence="1 2" key="1">
    <citation type="journal article" date="2019" name="Int. J. Syst. Evol. Microbiol.">
        <title>The Global Catalogue of Microorganisms (GCM) 10K type strain sequencing project: providing services to taxonomists for standard genome sequencing and annotation.</title>
        <authorList>
            <consortium name="The Broad Institute Genomics Platform"/>
            <consortium name="The Broad Institute Genome Sequencing Center for Infectious Disease"/>
            <person name="Wu L."/>
            <person name="Ma J."/>
        </authorList>
    </citation>
    <scope>NUCLEOTIDE SEQUENCE [LARGE SCALE GENOMIC DNA]</scope>
    <source>
        <strain evidence="1 2">JCM 14545</strain>
    </source>
</reference>
<dbReference type="Proteomes" id="UP001501116">
    <property type="component" value="Unassembled WGS sequence"/>
</dbReference>
<proteinExistence type="predicted"/>
<gene>
    <name evidence="1" type="ORF">GCM10009754_44830</name>
</gene>
<evidence type="ECO:0000313" key="1">
    <source>
        <dbReference type="EMBL" id="GAA1967251.1"/>
    </source>
</evidence>
<dbReference type="RefSeq" id="WP_344421957.1">
    <property type="nucleotide sequence ID" value="NZ_BAAANN010000017.1"/>
</dbReference>
<protein>
    <submittedName>
        <fullName evidence="1">Uncharacterized protein</fullName>
    </submittedName>
</protein>
<comment type="caution">
    <text evidence="1">The sequence shown here is derived from an EMBL/GenBank/DDBJ whole genome shotgun (WGS) entry which is preliminary data.</text>
</comment>
<dbReference type="EMBL" id="BAAANN010000017">
    <property type="protein sequence ID" value="GAA1967251.1"/>
    <property type="molecule type" value="Genomic_DNA"/>
</dbReference>